<comment type="similarity">
    <text evidence="2">Belongs to the thymidylate kinase family.</text>
</comment>
<dbReference type="GO" id="GO:0006233">
    <property type="term" value="P:dTDP biosynthetic process"/>
    <property type="evidence" value="ECO:0007669"/>
    <property type="project" value="InterPro"/>
</dbReference>
<keyword evidence="10" id="KW-0067">ATP-binding</keyword>
<evidence type="ECO:0000256" key="9">
    <source>
        <dbReference type="ARBA" id="ARBA00022837"/>
    </source>
</evidence>
<dbReference type="CDD" id="cd01672">
    <property type="entry name" value="TMPK"/>
    <property type="match status" value="1"/>
</dbReference>
<dbReference type="GO" id="GO:0005739">
    <property type="term" value="C:mitochondrion"/>
    <property type="evidence" value="ECO:0007669"/>
    <property type="project" value="TreeGrafter"/>
</dbReference>
<feature type="region of interest" description="Disordered" evidence="11">
    <location>
        <begin position="255"/>
        <end position="277"/>
    </location>
</feature>
<keyword evidence="7" id="KW-0547">Nucleotide-binding</keyword>
<dbReference type="PROSITE" id="PS00018">
    <property type="entry name" value="EF_HAND_1"/>
    <property type="match status" value="1"/>
</dbReference>
<comment type="caution">
    <text evidence="13">The sequence shown here is derived from an EMBL/GenBank/DDBJ whole genome shotgun (WGS) entry which is preliminary data.</text>
</comment>
<dbReference type="Pfam" id="PF02223">
    <property type="entry name" value="Thymidylate_kin"/>
    <property type="match status" value="1"/>
</dbReference>
<protein>
    <recommendedName>
        <fullName evidence="4">Thymidylate kinase</fullName>
        <ecNumber evidence="3">2.7.4.9</ecNumber>
    </recommendedName>
</protein>
<organism evidence="13 14">
    <name type="scientific">Symbiochloris irregularis</name>
    <dbReference type="NCBI Taxonomy" id="706552"/>
    <lineage>
        <taxon>Eukaryota</taxon>
        <taxon>Viridiplantae</taxon>
        <taxon>Chlorophyta</taxon>
        <taxon>core chlorophytes</taxon>
        <taxon>Trebouxiophyceae</taxon>
        <taxon>Trebouxiales</taxon>
        <taxon>Trebouxiaceae</taxon>
        <taxon>Symbiochloris</taxon>
    </lineage>
</organism>
<dbReference type="PANTHER" id="PTHR10344:SF1">
    <property type="entry name" value="THYMIDYLATE KINASE"/>
    <property type="match status" value="1"/>
</dbReference>
<dbReference type="HAMAP" id="MF_00165">
    <property type="entry name" value="Thymidylate_kinase"/>
    <property type="match status" value="1"/>
</dbReference>
<evidence type="ECO:0000256" key="2">
    <source>
        <dbReference type="ARBA" id="ARBA00009776"/>
    </source>
</evidence>
<dbReference type="EMBL" id="JALJOQ010000071">
    <property type="protein sequence ID" value="KAK9802591.1"/>
    <property type="molecule type" value="Genomic_DNA"/>
</dbReference>
<dbReference type="NCBIfam" id="TIGR00041">
    <property type="entry name" value="DTMP_kinase"/>
    <property type="match status" value="1"/>
</dbReference>
<dbReference type="CDD" id="cd00051">
    <property type="entry name" value="EFh"/>
    <property type="match status" value="1"/>
</dbReference>
<dbReference type="GO" id="GO:0005829">
    <property type="term" value="C:cytosol"/>
    <property type="evidence" value="ECO:0007669"/>
    <property type="project" value="TreeGrafter"/>
</dbReference>
<dbReference type="PANTHER" id="PTHR10344">
    <property type="entry name" value="THYMIDYLATE KINASE"/>
    <property type="match status" value="1"/>
</dbReference>
<evidence type="ECO:0000256" key="3">
    <source>
        <dbReference type="ARBA" id="ARBA00012980"/>
    </source>
</evidence>
<dbReference type="Gene3D" id="3.40.50.300">
    <property type="entry name" value="P-loop containing nucleotide triphosphate hydrolases"/>
    <property type="match status" value="1"/>
</dbReference>
<dbReference type="GO" id="GO:0004550">
    <property type="term" value="F:nucleoside diphosphate kinase activity"/>
    <property type="evidence" value="ECO:0007669"/>
    <property type="project" value="TreeGrafter"/>
</dbReference>
<dbReference type="PROSITE" id="PS01331">
    <property type="entry name" value="THYMIDYLATE_KINASE"/>
    <property type="match status" value="1"/>
</dbReference>
<dbReference type="GO" id="GO:0006235">
    <property type="term" value="P:dTTP biosynthetic process"/>
    <property type="evidence" value="ECO:0007669"/>
    <property type="project" value="TreeGrafter"/>
</dbReference>
<evidence type="ECO:0000313" key="13">
    <source>
        <dbReference type="EMBL" id="KAK9802591.1"/>
    </source>
</evidence>
<dbReference type="InterPro" id="IPR011992">
    <property type="entry name" value="EF-hand-dom_pair"/>
</dbReference>
<proteinExistence type="inferred from homology"/>
<feature type="domain" description="EF-hand" evidence="12">
    <location>
        <begin position="418"/>
        <end position="453"/>
    </location>
</feature>
<sequence>MTSFSRRKSGESVPVAEGRGAFILFEGLDRCGKSTQCQCLLEHLTAQQVPVQKLSFPDRQQETGKLIADFLQRKIQLDPLAVHLLFAANRQNVRQQMVDSLAAGVTLIVDRYAYSGVAFTAAQLEAPHPRGLDLDWCKTPDTGLPAPDVVIFLRLSPQDAAARGQYGAEAYEKIDFQEKVQEQFDKLRDTSPNWVELDALLEQDSIAQQVSTIAAEAIQDCRQGKRPMQYLWSLTQTAAPAGLTKQTGLDGQAPLAGASQTNGGNLGPLRRLHARNWPSTTSPRSLDFFKSAGMSRIVRMGSVRAELLNFADSPGRNATPKPAGMKARELLELRLGFRIKTEELEALLPFFAEGHAEPTALEMQEATRMLDGKSCGNVHLDDFTSWMWTKIKRSNALLVPGNLASKEGVYHTARLTFEFVKEVRKSFSMLDIDGDGLISKTDLIDGKQTHEAIYDFISEADWDNDGCVSFADLARYQYLGPRHMGDLIQAHMAQKAACEWQTMVRSQQKVN</sequence>
<keyword evidence="6" id="KW-0545">Nucleotide biosynthesis</keyword>
<dbReference type="InterPro" id="IPR002048">
    <property type="entry name" value="EF_hand_dom"/>
</dbReference>
<accession>A0AAW1P1W1</accession>
<dbReference type="SUPFAM" id="SSF52540">
    <property type="entry name" value="P-loop containing nucleoside triphosphate hydrolases"/>
    <property type="match status" value="1"/>
</dbReference>
<evidence type="ECO:0000313" key="14">
    <source>
        <dbReference type="Proteomes" id="UP001465755"/>
    </source>
</evidence>
<evidence type="ECO:0000256" key="4">
    <source>
        <dbReference type="ARBA" id="ARBA00017144"/>
    </source>
</evidence>
<dbReference type="Gene3D" id="1.10.238.10">
    <property type="entry name" value="EF-hand"/>
    <property type="match status" value="1"/>
</dbReference>
<dbReference type="InterPro" id="IPR018095">
    <property type="entry name" value="Thymidylate_kin_CS"/>
</dbReference>
<evidence type="ECO:0000256" key="6">
    <source>
        <dbReference type="ARBA" id="ARBA00022727"/>
    </source>
</evidence>
<dbReference type="EC" id="2.7.4.9" evidence="3"/>
<dbReference type="InterPro" id="IPR039430">
    <property type="entry name" value="Thymidylate_kin-like_dom"/>
</dbReference>
<dbReference type="AlphaFoldDB" id="A0AAW1P1W1"/>
<evidence type="ECO:0000256" key="5">
    <source>
        <dbReference type="ARBA" id="ARBA00022679"/>
    </source>
</evidence>
<evidence type="ECO:0000256" key="1">
    <source>
        <dbReference type="ARBA" id="ARBA00004992"/>
    </source>
</evidence>
<dbReference type="FunFam" id="3.40.50.300:FF:000679">
    <property type="entry name" value="Thymidylate kinase"/>
    <property type="match status" value="1"/>
</dbReference>
<dbReference type="GO" id="GO:0006227">
    <property type="term" value="P:dUDP biosynthetic process"/>
    <property type="evidence" value="ECO:0007669"/>
    <property type="project" value="TreeGrafter"/>
</dbReference>
<dbReference type="SUPFAM" id="SSF47473">
    <property type="entry name" value="EF-hand"/>
    <property type="match status" value="1"/>
</dbReference>
<dbReference type="GO" id="GO:0005634">
    <property type="term" value="C:nucleus"/>
    <property type="evidence" value="ECO:0007669"/>
    <property type="project" value="TreeGrafter"/>
</dbReference>
<keyword evidence="9" id="KW-0106">Calcium</keyword>
<evidence type="ECO:0000256" key="10">
    <source>
        <dbReference type="ARBA" id="ARBA00022840"/>
    </source>
</evidence>
<dbReference type="Proteomes" id="UP001465755">
    <property type="component" value="Unassembled WGS sequence"/>
</dbReference>
<evidence type="ECO:0000256" key="8">
    <source>
        <dbReference type="ARBA" id="ARBA00022777"/>
    </source>
</evidence>
<evidence type="ECO:0000259" key="12">
    <source>
        <dbReference type="PROSITE" id="PS50222"/>
    </source>
</evidence>
<dbReference type="GO" id="GO:0005524">
    <property type="term" value="F:ATP binding"/>
    <property type="evidence" value="ECO:0007669"/>
    <property type="project" value="UniProtKB-KW"/>
</dbReference>
<dbReference type="InterPro" id="IPR018094">
    <property type="entry name" value="Thymidylate_kinase"/>
</dbReference>
<keyword evidence="14" id="KW-1185">Reference proteome</keyword>
<dbReference type="InterPro" id="IPR027417">
    <property type="entry name" value="P-loop_NTPase"/>
</dbReference>
<dbReference type="GO" id="GO:0004798">
    <property type="term" value="F:dTMP kinase activity"/>
    <property type="evidence" value="ECO:0007669"/>
    <property type="project" value="UniProtKB-EC"/>
</dbReference>
<name>A0AAW1P1W1_9CHLO</name>
<gene>
    <name evidence="13" type="ORF">WJX73_009345</name>
</gene>
<comment type="pathway">
    <text evidence="1">Pyrimidine metabolism; dTTP biosynthesis.</text>
</comment>
<keyword evidence="5" id="KW-0808">Transferase</keyword>
<dbReference type="InterPro" id="IPR018247">
    <property type="entry name" value="EF_Hand_1_Ca_BS"/>
</dbReference>
<dbReference type="GO" id="GO:0005509">
    <property type="term" value="F:calcium ion binding"/>
    <property type="evidence" value="ECO:0007669"/>
    <property type="project" value="InterPro"/>
</dbReference>
<evidence type="ECO:0000256" key="7">
    <source>
        <dbReference type="ARBA" id="ARBA00022741"/>
    </source>
</evidence>
<evidence type="ECO:0000256" key="11">
    <source>
        <dbReference type="SAM" id="MobiDB-lite"/>
    </source>
</evidence>
<dbReference type="PROSITE" id="PS50222">
    <property type="entry name" value="EF_HAND_2"/>
    <property type="match status" value="1"/>
</dbReference>
<reference evidence="13 14" key="1">
    <citation type="journal article" date="2024" name="Nat. Commun.">
        <title>Phylogenomics reveals the evolutionary origins of lichenization in chlorophyte algae.</title>
        <authorList>
            <person name="Puginier C."/>
            <person name="Libourel C."/>
            <person name="Otte J."/>
            <person name="Skaloud P."/>
            <person name="Haon M."/>
            <person name="Grisel S."/>
            <person name="Petersen M."/>
            <person name="Berrin J.G."/>
            <person name="Delaux P.M."/>
            <person name="Dal Grande F."/>
            <person name="Keller J."/>
        </authorList>
    </citation>
    <scope>NUCLEOTIDE SEQUENCE [LARGE SCALE GENOMIC DNA]</scope>
    <source>
        <strain evidence="13 14">SAG 2036</strain>
    </source>
</reference>
<keyword evidence="8" id="KW-0418">Kinase</keyword>